<sequence>MSAAADLACGLIRPFEGLSLRAYPDPKSDLARAMRKAGIMTAYMQGRAEIPPALRGLDGAPWTIGYGETLGVHEDMWWTQEQAEAQLQRRAASFLLGVLGACPQLLRESATRQAACTSLAYNIGVKAFRLSSVSRCTMRREYPAAGDRMLLWNKGNGVVLPGLVARRKAERAMYLTA</sequence>
<keyword evidence="4" id="KW-0326">Glycosidase</keyword>
<name>A0A844D768_9BURK</name>
<dbReference type="InterPro" id="IPR002196">
    <property type="entry name" value="Glyco_hydro_24"/>
</dbReference>
<dbReference type="SUPFAM" id="SSF53955">
    <property type="entry name" value="Lysozyme-like"/>
    <property type="match status" value="1"/>
</dbReference>
<comment type="caution">
    <text evidence="5">The sequence shown here is derived from an EMBL/GenBank/DDBJ whole genome shotgun (WGS) entry which is preliminary data.</text>
</comment>
<evidence type="ECO:0000313" key="5">
    <source>
        <dbReference type="EMBL" id="MRW86771.1"/>
    </source>
</evidence>
<reference evidence="5 6" key="1">
    <citation type="submission" date="2019-11" db="EMBL/GenBank/DDBJ databases">
        <title>Novel species isolated from a subtropical stream in China.</title>
        <authorList>
            <person name="Lu H."/>
        </authorList>
    </citation>
    <scope>NUCLEOTIDE SEQUENCE [LARGE SCALE GENOMIC DNA]</scope>
    <source>
        <strain evidence="5 6">FT26W</strain>
    </source>
</reference>
<organism evidence="5 6">
    <name type="scientific">Duganella aquatilis</name>
    <dbReference type="NCBI Taxonomy" id="2666082"/>
    <lineage>
        <taxon>Bacteria</taxon>
        <taxon>Pseudomonadati</taxon>
        <taxon>Pseudomonadota</taxon>
        <taxon>Betaproteobacteria</taxon>
        <taxon>Burkholderiales</taxon>
        <taxon>Oxalobacteraceae</taxon>
        <taxon>Telluria group</taxon>
        <taxon>Duganella</taxon>
    </lineage>
</organism>
<dbReference type="GO" id="GO:0042742">
    <property type="term" value="P:defense response to bacterium"/>
    <property type="evidence" value="ECO:0007669"/>
    <property type="project" value="UniProtKB-KW"/>
</dbReference>
<dbReference type="InterPro" id="IPR023346">
    <property type="entry name" value="Lysozyme-like_dom_sf"/>
</dbReference>
<keyword evidence="3" id="KW-1035">Host cytoplasm</keyword>
<dbReference type="PANTHER" id="PTHR38107">
    <property type="match status" value="1"/>
</dbReference>
<evidence type="ECO:0000256" key="4">
    <source>
        <dbReference type="RuleBase" id="RU003788"/>
    </source>
</evidence>
<keyword evidence="2 4" id="KW-0081">Bacteriolytic enzyme</keyword>
<keyword evidence="1 4" id="KW-0929">Antimicrobial</keyword>
<comment type="similarity">
    <text evidence="4">Belongs to the glycosyl hydrolase 24 family.</text>
</comment>
<dbReference type="GO" id="GO:0003796">
    <property type="term" value="F:lysozyme activity"/>
    <property type="evidence" value="ECO:0007669"/>
    <property type="project" value="UniProtKB-EC"/>
</dbReference>
<keyword evidence="6" id="KW-1185">Reference proteome</keyword>
<evidence type="ECO:0000313" key="6">
    <source>
        <dbReference type="Proteomes" id="UP000439986"/>
    </source>
</evidence>
<gene>
    <name evidence="5" type="ORF">GJ698_22120</name>
</gene>
<proteinExistence type="inferred from homology"/>
<dbReference type="Pfam" id="PF00959">
    <property type="entry name" value="Phage_lysozyme"/>
    <property type="match status" value="1"/>
</dbReference>
<dbReference type="GO" id="GO:0016998">
    <property type="term" value="P:cell wall macromolecule catabolic process"/>
    <property type="evidence" value="ECO:0007669"/>
    <property type="project" value="InterPro"/>
</dbReference>
<accession>A0A844D768</accession>
<evidence type="ECO:0000256" key="2">
    <source>
        <dbReference type="ARBA" id="ARBA00022638"/>
    </source>
</evidence>
<evidence type="ECO:0000256" key="3">
    <source>
        <dbReference type="ARBA" id="ARBA00023200"/>
    </source>
</evidence>
<dbReference type="InterPro" id="IPR023347">
    <property type="entry name" value="Lysozyme_dom_sf"/>
</dbReference>
<keyword evidence="4 5" id="KW-0378">Hydrolase</keyword>
<dbReference type="InterPro" id="IPR033907">
    <property type="entry name" value="Endolysin_autolysin"/>
</dbReference>
<protein>
    <recommendedName>
        <fullName evidence="4">Lysozyme</fullName>
        <ecNumber evidence="4">3.2.1.17</ecNumber>
    </recommendedName>
</protein>
<evidence type="ECO:0000256" key="1">
    <source>
        <dbReference type="ARBA" id="ARBA00022529"/>
    </source>
</evidence>
<dbReference type="AlphaFoldDB" id="A0A844D768"/>
<dbReference type="RefSeq" id="WP_154360027.1">
    <property type="nucleotide sequence ID" value="NZ_WKJL01000019.1"/>
</dbReference>
<dbReference type="Proteomes" id="UP000439986">
    <property type="component" value="Unassembled WGS sequence"/>
</dbReference>
<dbReference type="EMBL" id="WKJL01000019">
    <property type="protein sequence ID" value="MRW86771.1"/>
    <property type="molecule type" value="Genomic_DNA"/>
</dbReference>
<dbReference type="GO" id="GO:0031640">
    <property type="term" value="P:killing of cells of another organism"/>
    <property type="evidence" value="ECO:0007669"/>
    <property type="project" value="UniProtKB-KW"/>
</dbReference>
<comment type="catalytic activity">
    <reaction evidence="4">
        <text>Hydrolysis of (1-&gt;4)-beta-linkages between N-acetylmuramic acid and N-acetyl-D-glucosamine residues in a peptidoglycan and between N-acetyl-D-glucosamine residues in chitodextrins.</text>
        <dbReference type="EC" id="3.2.1.17"/>
    </reaction>
</comment>
<dbReference type="InterPro" id="IPR051018">
    <property type="entry name" value="Bacteriophage_GH24"/>
</dbReference>
<dbReference type="PANTHER" id="PTHR38107:SF3">
    <property type="entry name" value="LYSOZYME RRRD-RELATED"/>
    <property type="match status" value="1"/>
</dbReference>
<dbReference type="CDD" id="cd00737">
    <property type="entry name" value="lyz_endolysin_autolysin"/>
    <property type="match status" value="1"/>
</dbReference>
<dbReference type="EC" id="3.2.1.17" evidence="4"/>
<dbReference type="Gene3D" id="1.10.530.40">
    <property type="match status" value="1"/>
</dbReference>
<dbReference type="GO" id="GO:0009253">
    <property type="term" value="P:peptidoglycan catabolic process"/>
    <property type="evidence" value="ECO:0007669"/>
    <property type="project" value="InterPro"/>
</dbReference>